<evidence type="ECO:0000313" key="3">
    <source>
        <dbReference type="EMBL" id="KOB74259.1"/>
    </source>
</evidence>
<evidence type="ECO:0000259" key="2">
    <source>
        <dbReference type="SMART" id="SM00343"/>
    </source>
</evidence>
<feature type="domain" description="CCHC-type" evidence="2">
    <location>
        <begin position="87"/>
        <end position="103"/>
    </location>
</feature>
<dbReference type="Gene3D" id="4.10.60.10">
    <property type="entry name" value="Zinc finger, CCHC-type"/>
    <property type="match status" value="1"/>
</dbReference>
<dbReference type="GO" id="GO:0003676">
    <property type="term" value="F:nucleic acid binding"/>
    <property type="evidence" value="ECO:0007669"/>
    <property type="project" value="InterPro"/>
</dbReference>
<feature type="region of interest" description="Disordered" evidence="1">
    <location>
        <begin position="869"/>
        <end position="891"/>
    </location>
</feature>
<dbReference type="InterPro" id="IPR001969">
    <property type="entry name" value="Aspartic_peptidase_AS"/>
</dbReference>
<feature type="domain" description="CCHC-type" evidence="2">
    <location>
        <begin position="57"/>
        <end position="73"/>
    </location>
</feature>
<dbReference type="GO" id="GO:0008270">
    <property type="term" value="F:zinc ion binding"/>
    <property type="evidence" value="ECO:0007669"/>
    <property type="project" value="InterPro"/>
</dbReference>
<dbReference type="SMART" id="SM00343">
    <property type="entry name" value="ZnF_C2HC"/>
    <property type="match status" value="3"/>
</dbReference>
<dbReference type="InterPro" id="IPR008042">
    <property type="entry name" value="Retrotrans_Pao"/>
</dbReference>
<dbReference type="Proteomes" id="UP000037510">
    <property type="component" value="Unassembled WGS sequence"/>
</dbReference>
<keyword evidence="4" id="KW-1185">Reference proteome</keyword>
<sequence length="1092" mass="124264">MERAGVDINEKTLENPTPSSTTEDLQVRTESRKDRGNNKRKWNNGNKGPPHKRSKINCILCGMFNHNSSDCKKYKTLEDRKQRLKGKCFKCLSQEHLSKACKKKISCYNCKGDHLKLLCPKLMKSEVLTVQSSIPTTICNISNGYTFLQTAVVTIRNPNKEKDFSSRLLLDSGSQRSYITSKAAKSLGLTTTKEDLLLVYTFGATTPQEMSSPSTEIIIETKRGISREIQVNIVPRITNRVPVAKYKHNDVDIPADDDSIGENIDVLVGNDLYCSFLRDNRIKINANLYLVDTDFGWVLSGYTTQKESDVLSVTTYCQCHIPSCPYLTEPDLPLRNIDIKFLWSLESIGITDSPKATRQEQAVRHFNETIKYRNGRYEVKWPWVQYPPDIQTNYGLAIGRLRSLIKKMDEDSLTEYDRAETVQEASHMYDQTRSTFKQISMNIRDWVSNNEQFMDMIPQQYKATQSDEFKVLGLTWNIRSDMLKLKVSEEHFNPVTLTQTKREVLRTLARVYDPCGFVCPLILPIKLLFQNICKEKIKWDITLPQNLLRSLGTILKDLKAVTETELPRYVGIDLSDTNATHELHCFTDASKHAYAAAVSKAKVVQQTSVSLLMAKSRVSQIEDRDDLKIPKLELLGPEPELWHQKRELWYNGPKFLQEEESRWPVNHHNHTDKTLFSSGEVLDESPGELEPHDWSELARIHNVPMEIEDSQEEGDRIGNDSPQDETKDKIRKIQLQYFPDELAGKKTHLTRNLDLFIDSDGLLRCGGRMANTSWSYDMKYPILLPRDSDFLTLGKCLSAKPAPVELACTGSRLKSDLIDSWKKGIKILEEFKKISQGKGADGACRVARVKVGDSIFTRSIGHLYPLEEDCEENPQPLQPVEQKQGESRSCRPDSLLIDSEAESNQQVLENEMQCHGERAACTPKKTSPREEEELACEADTPGSSGDVTEKELPLEAVAICPDLVVEEEPLQANELGTRNRRDAAIRAREKILDDSGILNTSSSSESDVEVMEFISSISVPRNLRQRRNPFEMFSDEEFISRYRFNKHTVIHVSDIISTALAPLTHRKYLHIVSIGTNLSTILCHRDIPSYGW</sequence>
<name>A0A0L7LFV6_OPEBR</name>
<dbReference type="EMBL" id="JTDY01001303">
    <property type="protein sequence ID" value="KOB74259.1"/>
    <property type="molecule type" value="Genomic_DNA"/>
</dbReference>
<feature type="region of interest" description="Disordered" evidence="1">
    <location>
        <begin position="1"/>
        <end position="51"/>
    </location>
</feature>
<proteinExistence type="predicted"/>
<organism evidence="3 4">
    <name type="scientific">Operophtera brumata</name>
    <name type="common">Winter moth</name>
    <name type="synonym">Phalaena brumata</name>
    <dbReference type="NCBI Taxonomy" id="104452"/>
    <lineage>
        <taxon>Eukaryota</taxon>
        <taxon>Metazoa</taxon>
        <taxon>Ecdysozoa</taxon>
        <taxon>Arthropoda</taxon>
        <taxon>Hexapoda</taxon>
        <taxon>Insecta</taxon>
        <taxon>Pterygota</taxon>
        <taxon>Neoptera</taxon>
        <taxon>Endopterygota</taxon>
        <taxon>Lepidoptera</taxon>
        <taxon>Glossata</taxon>
        <taxon>Ditrysia</taxon>
        <taxon>Geometroidea</taxon>
        <taxon>Geometridae</taxon>
        <taxon>Larentiinae</taxon>
        <taxon>Operophtera</taxon>
    </lineage>
</organism>
<dbReference type="PROSITE" id="PS00141">
    <property type="entry name" value="ASP_PROTEASE"/>
    <property type="match status" value="1"/>
</dbReference>
<dbReference type="Pfam" id="PF05585">
    <property type="entry name" value="DUF1758"/>
    <property type="match status" value="1"/>
</dbReference>
<protein>
    <submittedName>
        <fullName evidence="3">Putative Gag protein</fullName>
    </submittedName>
</protein>
<feature type="compositionally biased region" description="Basic and acidic residues" evidence="1">
    <location>
        <begin position="25"/>
        <end position="37"/>
    </location>
</feature>
<reference evidence="3 4" key="1">
    <citation type="journal article" date="2015" name="Genome Biol. Evol.">
        <title>The genome of winter moth (Operophtera brumata) provides a genomic perspective on sexual dimorphism and phenology.</title>
        <authorList>
            <person name="Derks M.F."/>
            <person name="Smit S."/>
            <person name="Salis L."/>
            <person name="Schijlen E."/>
            <person name="Bossers A."/>
            <person name="Mateman C."/>
            <person name="Pijl A.S."/>
            <person name="de Ridder D."/>
            <person name="Groenen M.A."/>
            <person name="Visser M.E."/>
            <person name="Megens H.J."/>
        </authorList>
    </citation>
    <scope>NUCLEOTIDE SEQUENCE [LARGE SCALE GENOMIC DNA]</scope>
    <source>
        <strain evidence="3">WM2013NL</strain>
        <tissue evidence="3">Head and thorax</tissue>
    </source>
</reference>
<dbReference type="PANTHER" id="PTHR47331">
    <property type="entry name" value="PHD-TYPE DOMAIN-CONTAINING PROTEIN"/>
    <property type="match status" value="1"/>
</dbReference>
<feature type="domain" description="CCHC-type" evidence="2">
    <location>
        <begin position="106"/>
        <end position="121"/>
    </location>
</feature>
<dbReference type="GO" id="GO:0006508">
    <property type="term" value="P:proteolysis"/>
    <property type="evidence" value="ECO:0007669"/>
    <property type="project" value="InterPro"/>
</dbReference>
<feature type="region of interest" description="Disordered" evidence="1">
    <location>
        <begin position="918"/>
        <end position="948"/>
    </location>
</feature>
<feature type="compositionally biased region" description="Basic and acidic residues" evidence="1">
    <location>
        <begin position="1"/>
        <end position="13"/>
    </location>
</feature>
<dbReference type="AlphaFoldDB" id="A0A0L7LFV6"/>
<comment type="caution">
    <text evidence="3">The sequence shown here is derived from an EMBL/GenBank/DDBJ whole genome shotgun (WGS) entry which is preliminary data.</text>
</comment>
<dbReference type="Pfam" id="PF05380">
    <property type="entry name" value="Peptidase_A17"/>
    <property type="match status" value="1"/>
</dbReference>
<gene>
    <name evidence="3" type="ORF">OBRU01_08825</name>
</gene>
<dbReference type="InterPro" id="IPR008737">
    <property type="entry name" value="DUF1758"/>
</dbReference>
<feature type="compositionally biased region" description="Polar residues" evidence="1">
    <location>
        <begin position="14"/>
        <end position="24"/>
    </location>
</feature>
<dbReference type="InterPro" id="IPR001878">
    <property type="entry name" value="Znf_CCHC"/>
</dbReference>
<evidence type="ECO:0000313" key="4">
    <source>
        <dbReference type="Proteomes" id="UP000037510"/>
    </source>
</evidence>
<evidence type="ECO:0000256" key="1">
    <source>
        <dbReference type="SAM" id="MobiDB-lite"/>
    </source>
</evidence>
<dbReference type="PANTHER" id="PTHR47331:SF4">
    <property type="entry name" value="PEPTIDASE S1 DOMAIN-CONTAINING PROTEIN"/>
    <property type="match status" value="1"/>
</dbReference>
<dbReference type="GO" id="GO:0004190">
    <property type="term" value="F:aspartic-type endopeptidase activity"/>
    <property type="evidence" value="ECO:0007669"/>
    <property type="project" value="InterPro"/>
</dbReference>
<dbReference type="STRING" id="104452.A0A0L7LFV6"/>
<accession>A0A0L7LFV6</accession>